<feature type="region of interest" description="Disordered" evidence="1">
    <location>
        <begin position="128"/>
        <end position="168"/>
    </location>
</feature>
<reference evidence="2 3" key="1">
    <citation type="journal article" date="2021" name="Elife">
        <title>Chloroplast acquisition without the gene transfer in kleptoplastic sea slugs, Plakobranchus ocellatus.</title>
        <authorList>
            <person name="Maeda T."/>
            <person name="Takahashi S."/>
            <person name="Yoshida T."/>
            <person name="Shimamura S."/>
            <person name="Takaki Y."/>
            <person name="Nagai Y."/>
            <person name="Toyoda A."/>
            <person name="Suzuki Y."/>
            <person name="Arimoto A."/>
            <person name="Ishii H."/>
            <person name="Satoh N."/>
            <person name="Nishiyama T."/>
            <person name="Hasebe M."/>
            <person name="Maruyama T."/>
            <person name="Minagawa J."/>
            <person name="Obokata J."/>
            <person name="Shigenobu S."/>
        </authorList>
    </citation>
    <scope>NUCLEOTIDE SEQUENCE [LARGE SCALE GENOMIC DNA]</scope>
</reference>
<evidence type="ECO:0000313" key="2">
    <source>
        <dbReference type="EMBL" id="GFR65594.1"/>
    </source>
</evidence>
<accession>A0AAV4EWY3</accession>
<protein>
    <submittedName>
        <fullName evidence="2">Uncharacterized protein</fullName>
    </submittedName>
</protein>
<dbReference type="AlphaFoldDB" id="A0AAV4EWY3"/>
<evidence type="ECO:0000256" key="1">
    <source>
        <dbReference type="SAM" id="MobiDB-lite"/>
    </source>
</evidence>
<sequence>MFFSICIFFTYDSAKWCRFLDIKTFGEINSCQVDRGWKGGGRRTKCEKWCERIEGREEAGGSGGGDDDDDDDETDGDDGDDDDDDDDDDDGGGDCYSEGGGSSGGAFGNGVRSTDWTCSVLSVVCGQSKDDHRRVDTKERDDHCRQNPTTLLGRTVDPGLRRQPRNTP</sequence>
<dbReference type="Proteomes" id="UP000762676">
    <property type="component" value="Unassembled WGS sequence"/>
</dbReference>
<name>A0AAV4EWY3_9GAST</name>
<feature type="region of interest" description="Disordered" evidence="1">
    <location>
        <begin position="56"/>
        <end position="109"/>
    </location>
</feature>
<feature type="compositionally biased region" description="Acidic residues" evidence="1">
    <location>
        <begin position="65"/>
        <end position="92"/>
    </location>
</feature>
<comment type="caution">
    <text evidence="2">The sequence shown here is derived from an EMBL/GenBank/DDBJ whole genome shotgun (WGS) entry which is preliminary data.</text>
</comment>
<proteinExistence type="predicted"/>
<organism evidence="2 3">
    <name type="scientific">Elysia marginata</name>
    <dbReference type="NCBI Taxonomy" id="1093978"/>
    <lineage>
        <taxon>Eukaryota</taxon>
        <taxon>Metazoa</taxon>
        <taxon>Spiralia</taxon>
        <taxon>Lophotrochozoa</taxon>
        <taxon>Mollusca</taxon>
        <taxon>Gastropoda</taxon>
        <taxon>Heterobranchia</taxon>
        <taxon>Euthyneura</taxon>
        <taxon>Panpulmonata</taxon>
        <taxon>Sacoglossa</taxon>
        <taxon>Placobranchoidea</taxon>
        <taxon>Plakobranchidae</taxon>
        <taxon>Elysia</taxon>
    </lineage>
</organism>
<feature type="compositionally biased region" description="Gly residues" evidence="1">
    <location>
        <begin position="98"/>
        <end position="108"/>
    </location>
</feature>
<feature type="compositionally biased region" description="Basic and acidic residues" evidence="1">
    <location>
        <begin position="128"/>
        <end position="145"/>
    </location>
</feature>
<gene>
    <name evidence="2" type="ORF">ElyMa_005534900</name>
</gene>
<keyword evidence="3" id="KW-1185">Reference proteome</keyword>
<evidence type="ECO:0000313" key="3">
    <source>
        <dbReference type="Proteomes" id="UP000762676"/>
    </source>
</evidence>
<dbReference type="EMBL" id="BMAT01011046">
    <property type="protein sequence ID" value="GFR65594.1"/>
    <property type="molecule type" value="Genomic_DNA"/>
</dbReference>